<name>A0A2P6NT26_9EUKA</name>
<proteinExistence type="inferred from homology"/>
<dbReference type="PANTHER" id="PTHR13484:SF0">
    <property type="entry name" value="PRE-MRNA 3'-END-PROCESSING FACTOR FIP1"/>
    <property type="match status" value="1"/>
</dbReference>
<feature type="region of interest" description="Disordered" evidence="5">
    <location>
        <begin position="1"/>
        <end position="127"/>
    </location>
</feature>
<gene>
    <name evidence="7" type="ORF">PROFUN_01387</name>
</gene>
<dbReference type="OrthoDB" id="1917198at2759"/>
<dbReference type="PANTHER" id="PTHR13484">
    <property type="entry name" value="FIP1-LIKE 1 PROTEIN"/>
    <property type="match status" value="1"/>
</dbReference>
<evidence type="ECO:0000256" key="4">
    <source>
        <dbReference type="ARBA" id="ARBA00023242"/>
    </source>
</evidence>
<evidence type="ECO:0000256" key="5">
    <source>
        <dbReference type="SAM" id="MobiDB-lite"/>
    </source>
</evidence>
<feature type="compositionally biased region" description="Acidic residues" evidence="5">
    <location>
        <begin position="47"/>
        <end position="70"/>
    </location>
</feature>
<comment type="subcellular location">
    <subcellularLocation>
        <location evidence="1">Nucleus</location>
    </subcellularLocation>
</comment>
<keyword evidence="8" id="KW-1185">Reference proteome</keyword>
<dbReference type="EMBL" id="MDYQ01000022">
    <property type="protein sequence ID" value="PRP87125.1"/>
    <property type="molecule type" value="Genomic_DNA"/>
</dbReference>
<feature type="domain" description="Pre-mRNA polyadenylation factor Fip1" evidence="6">
    <location>
        <begin position="129"/>
        <end position="171"/>
    </location>
</feature>
<reference evidence="7 8" key="1">
    <citation type="journal article" date="2018" name="Genome Biol. Evol.">
        <title>Multiple Roots of Fruiting Body Formation in Amoebozoa.</title>
        <authorList>
            <person name="Hillmann F."/>
            <person name="Forbes G."/>
            <person name="Novohradska S."/>
            <person name="Ferling I."/>
            <person name="Riege K."/>
            <person name="Groth M."/>
            <person name="Westermann M."/>
            <person name="Marz M."/>
            <person name="Spaller T."/>
            <person name="Winckler T."/>
            <person name="Schaap P."/>
            <person name="Glockner G."/>
        </authorList>
    </citation>
    <scope>NUCLEOTIDE SEQUENCE [LARGE SCALE GENOMIC DNA]</scope>
    <source>
        <strain evidence="7 8">Jena</strain>
    </source>
</reference>
<dbReference type="AlphaFoldDB" id="A0A2P6NT26"/>
<dbReference type="Proteomes" id="UP000241769">
    <property type="component" value="Unassembled WGS sequence"/>
</dbReference>
<keyword evidence="4" id="KW-0539">Nucleus</keyword>
<dbReference type="GO" id="GO:0006397">
    <property type="term" value="P:mRNA processing"/>
    <property type="evidence" value="ECO:0007669"/>
    <property type="project" value="UniProtKB-KW"/>
</dbReference>
<comment type="similarity">
    <text evidence="2">Belongs to the FIP1 family.</text>
</comment>
<accession>A0A2P6NT26</accession>
<evidence type="ECO:0000256" key="3">
    <source>
        <dbReference type="ARBA" id="ARBA00022664"/>
    </source>
</evidence>
<feature type="region of interest" description="Disordered" evidence="5">
    <location>
        <begin position="181"/>
        <end position="211"/>
    </location>
</feature>
<evidence type="ECO:0000256" key="2">
    <source>
        <dbReference type="ARBA" id="ARBA00007459"/>
    </source>
</evidence>
<dbReference type="InterPro" id="IPR051187">
    <property type="entry name" value="Pre-mRNA_3'-end_processing_reg"/>
</dbReference>
<dbReference type="STRING" id="1890364.A0A2P6NT26"/>
<dbReference type="GO" id="GO:0005847">
    <property type="term" value="C:mRNA cleavage and polyadenylation specificity factor complex"/>
    <property type="evidence" value="ECO:0007669"/>
    <property type="project" value="TreeGrafter"/>
</dbReference>
<dbReference type="InterPro" id="IPR007854">
    <property type="entry name" value="Fip1_dom"/>
</dbReference>
<organism evidence="7 8">
    <name type="scientific">Planoprotostelium fungivorum</name>
    <dbReference type="NCBI Taxonomy" id="1890364"/>
    <lineage>
        <taxon>Eukaryota</taxon>
        <taxon>Amoebozoa</taxon>
        <taxon>Evosea</taxon>
        <taxon>Variosea</taxon>
        <taxon>Cavosteliida</taxon>
        <taxon>Cavosteliaceae</taxon>
        <taxon>Planoprotostelium</taxon>
    </lineage>
</organism>
<sequence>MEDDEDTALYGAPIKEEKADSEPVIQQESQPQKTQEPQLQEPPPLEEGTEDQLAEGEEVEEEAEEEDEDAPLVVVNPDSAKKGDGYKLNFLTQKRGQPATTPTKSGEGQANSNPTLTGSLPPGVKSVLDTEMDNLEDKPWRKPGVDITDYFNYGFNEESWRNYVSKQVSMRAELSSTQIPVYSEEAERRTTPTRGRGEETTEEETIEGRDI</sequence>
<protein>
    <submittedName>
        <fullName evidence="7">Putative pre-mRNA polyadenylation factor FIP1</fullName>
    </submittedName>
</protein>
<dbReference type="InParanoid" id="A0A2P6NT26"/>
<evidence type="ECO:0000313" key="8">
    <source>
        <dbReference type="Proteomes" id="UP000241769"/>
    </source>
</evidence>
<feature type="compositionally biased region" description="Low complexity" evidence="5">
    <location>
        <begin position="30"/>
        <end position="39"/>
    </location>
</feature>
<evidence type="ECO:0000256" key="1">
    <source>
        <dbReference type="ARBA" id="ARBA00004123"/>
    </source>
</evidence>
<keyword evidence="3" id="KW-0507">mRNA processing</keyword>
<comment type="caution">
    <text evidence="7">The sequence shown here is derived from an EMBL/GenBank/DDBJ whole genome shotgun (WGS) entry which is preliminary data.</text>
</comment>
<evidence type="ECO:0000313" key="7">
    <source>
        <dbReference type="EMBL" id="PRP87125.1"/>
    </source>
</evidence>
<evidence type="ECO:0000259" key="6">
    <source>
        <dbReference type="Pfam" id="PF05182"/>
    </source>
</evidence>
<feature type="compositionally biased region" description="Basic and acidic residues" evidence="5">
    <location>
        <begin position="185"/>
        <end position="199"/>
    </location>
</feature>
<feature type="compositionally biased region" description="Polar residues" evidence="5">
    <location>
        <begin position="90"/>
        <end position="118"/>
    </location>
</feature>
<dbReference type="Pfam" id="PF05182">
    <property type="entry name" value="Fip1"/>
    <property type="match status" value="1"/>
</dbReference>